<feature type="binding site" evidence="6">
    <location>
        <position position="333"/>
    </location>
    <ligand>
        <name>GTP</name>
        <dbReference type="ChEBI" id="CHEBI:37565"/>
    </ligand>
</feature>
<dbReference type="Gene3D" id="3.40.50.300">
    <property type="entry name" value="P-loop containing nucleotide triphosphate hydrolases"/>
    <property type="match status" value="1"/>
</dbReference>
<reference evidence="8" key="2">
    <citation type="journal article" date="2020" name="Nat. Commun.">
        <title>Large-scale genome sequencing of mycorrhizal fungi provides insights into the early evolution of symbiotic traits.</title>
        <authorList>
            <person name="Miyauchi S."/>
            <person name="Kiss E."/>
            <person name="Kuo A."/>
            <person name="Drula E."/>
            <person name="Kohler A."/>
            <person name="Sanchez-Garcia M."/>
            <person name="Morin E."/>
            <person name="Andreopoulos B."/>
            <person name="Barry K.W."/>
            <person name="Bonito G."/>
            <person name="Buee M."/>
            <person name="Carver A."/>
            <person name="Chen C."/>
            <person name="Cichocki N."/>
            <person name="Clum A."/>
            <person name="Culley D."/>
            <person name="Crous P.W."/>
            <person name="Fauchery L."/>
            <person name="Girlanda M."/>
            <person name="Hayes R.D."/>
            <person name="Keri Z."/>
            <person name="LaButti K."/>
            <person name="Lipzen A."/>
            <person name="Lombard V."/>
            <person name="Magnuson J."/>
            <person name="Maillard F."/>
            <person name="Murat C."/>
            <person name="Nolan M."/>
            <person name="Ohm R.A."/>
            <person name="Pangilinan J."/>
            <person name="Pereira M.F."/>
            <person name="Perotto S."/>
            <person name="Peter M."/>
            <person name="Pfister S."/>
            <person name="Riley R."/>
            <person name="Sitrit Y."/>
            <person name="Stielow J.B."/>
            <person name="Szollosi G."/>
            <person name="Zifcakova L."/>
            <person name="Stursova M."/>
            <person name="Spatafora J.W."/>
            <person name="Tedersoo L."/>
            <person name="Vaario L.M."/>
            <person name="Yamada A."/>
            <person name="Yan M."/>
            <person name="Wang P."/>
            <person name="Xu J."/>
            <person name="Bruns T."/>
            <person name="Baldrian P."/>
            <person name="Vilgalys R."/>
            <person name="Dunand C."/>
            <person name="Henrissat B."/>
            <person name="Grigoriev I.V."/>
            <person name="Hibbett D."/>
            <person name="Nagy L.G."/>
            <person name="Martin F.M."/>
        </authorList>
    </citation>
    <scope>NUCLEOTIDE SEQUENCE</scope>
    <source>
        <strain evidence="8">Prilba</strain>
    </source>
</reference>
<dbReference type="GO" id="GO:0003924">
    <property type="term" value="F:GTPase activity"/>
    <property type="evidence" value="ECO:0007669"/>
    <property type="project" value="InterPro"/>
</dbReference>
<dbReference type="Pfam" id="PF00503">
    <property type="entry name" value="G-alpha"/>
    <property type="match status" value="1"/>
</dbReference>
<dbReference type="SUPFAM" id="SSF47895">
    <property type="entry name" value="Transducin (alpha subunit), insertion domain"/>
    <property type="match status" value="1"/>
</dbReference>
<dbReference type="GO" id="GO:0031683">
    <property type="term" value="F:G-protein beta/gamma-subunit complex binding"/>
    <property type="evidence" value="ECO:0007669"/>
    <property type="project" value="InterPro"/>
</dbReference>
<evidence type="ECO:0000256" key="3">
    <source>
        <dbReference type="ARBA" id="ARBA00022842"/>
    </source>
</evidence>
<comment type="caution">
    <text evidence="8">The sequence shown here is derived from an EMBL/GenBank/DDBJ whole genome shotgun (WGS) entry which is preliminary data.</text>
</comment>
<sequence>MSPFTSWERRRAERRAKEQAKAQSDEIDFRLMEEAKSFKQCDVLLISIPESEAKAFAFVKQMKIAHGADTHEEPTDFRPVIRKLFLQNSRSIAMAIRDGNPGPEPSSRSNITNCEYIMNHRTDTDSPEFSFMPKFGRAVQDLWAEETIPALLDDQSRLSVDDNAAYFFAQTQRIVAEEYVPSTEDILHVAERGIKETYLKTGQLSIRVLQICGQGERRKWIHLFEGVTSIIFYVSLSDYDNPVVGCDDRMRLDESIILFEEVINLHWFLRTSVILFLADIAEFRTKIHEAPLAQYYPEYTGGIDDVKGAKYILWRFMQLNRARINVYPHIAEASDTSNLRLLLVTVKETILQHALEDSDIL</sequence>
<evidence type="ECO:0000256" key="1">
    <source>
        <dbReference type="ARBA" id="ARBA00022723"/>
    </source>
</evidence>
<dbReference type="InterPro" id="IPR011025">
    <property type="entry name" value="GproteinA_insert"/>
</dbReference>
<organism evidence="8 9">
    <name type="scientific">Russula ochroleuca</name>
    <dbReference type="NCBI Taxonomy" id="152965"/>
    <lineage>
        <taxon>Eukaryota</taxon>
        <taxon>Fungi</taxon>
        <taxon>Dikarya</taxon>
        <taxon>Basidiomycota</taxon>
        <taxon>Agaricomycotina</taxon>
        <taxon>Agaricomycetes</taxon>
        <taxon>Russulales</taxon>
        <taxon>Russulaceae</taxon>
        <taxon>Russula</taxon>
    </lineage>
</organism>
<dbReference type="SUPFAM" id="SSF52540">
    <property type="entry name" value="P-loop containing nucleoside triphosphate hydrolases"/>
    <property type="match status" value="1"/>
</dbReference>
<dbReference type="AlphaFoldDB" id="A0A9P5TFD0"/>
<keyword evidence="4 6" id="KW-0342">GTP-binding</keyword>
<feature type="region of interest" description="Disordered" evidence="7">
    <location>
        <begin position="1"/>
        <end position="24"/>
    </location>
</feature>
<keyword evidence="3" id="KW-0460">Magnesium</keyword>
<dbReference type="GO" id="GO:0001664">
    <property type="term" value="F:G protein-coupled receptor binding"/>
    <property type="evidence" value="ECO:0007669"/>
    <property type="project" value="TreeGrafter"/>
</dbReference>
<keyword evidence="1" id="KW-0479">Metal-binding</keyword>
<evidence type="ECO:0000256" key="5">
    <source>
        <dbReference type="ARBA" id="ARBA00023224"/>
    </source>
</evidence>
<evidence type="ECO:0000256" key="2">
    <source>
        <dbReference type="ARBA" id="ARBA00022741"/>
    </source>
</evidence>
<evidence type="ECO:0000256" key="6">
    <source>
        <dbReference type="PIRSR" id="PIRSR601019-1"/>
    </source>
</evidence>
<dbReference type="PANTHER" id="PTHR10218">
    <property type="entry name" value="GTP-BINDING PROTEIN ALPHA SUBUNIT"/>
    <property type="match status" value="1"/>
</dbReference>
<dbReference type="GO" id="GO:0007189">
    <property type="term" value="P:adenylate cyclase-activating G protein-coupled receptor signaling pathway"/>
    <property type="evidence" value="ECO:0007669"/>
    <property type="project" value="TreeGrafter"/>
</dbReference>
<keyword evidence="2 6" id="KW-0547">Nucleotide-binding</keyword>
<dbReference type="GO" id="GO:0046872">
    <property type="term" value="F:metal ion binding"/>
    <property type="evidence" value="ECO:0007669"/>
    <property type="project" value="UniProtKB-KW"/>
</dbReference>
<dbReference type="Gene3D" id="1.10.400.10">
    <property type="entry name" value="GI Alpha 1, domain 2-like"/>
    <property type="match status" value="1"/>
</dbReference>
<protein>
    <submittedName>
        <fullName evidence="8">G-protein alpha subunit</fullName>
    </submittedName>
</protein>
<dbReference type="EMBL" id="WHVB01000001">
    <property type="protein sequence ID" value="KAF8487522.1"/>
    <property type="molecule type" value="Genomic_DNA"/>
</dbReference>
<name>A0A9P5TFD0_9AGAM</name>
<gene>
    <name evidence="8" type="ORF">DFH94DRAFT_849869</name>
</gene>
<dbReference type="GO" id="GO:0005834">
    <property type="term" value="C:heterotrimeric G-protein complex"/>
    <property type="evidence" value="ECO:0007669"/>
    <property type="project" value="TreeGrafter"/>
</dbReference>
<evidence type="ECO:0000256" key="7">
    <source>
        <dbReference type="SAM" id="MobiDB-lite"/>
    </source>
</evidence>
<dbReference type="InterPro" id="IPR001019">
    <property type="entry name" value="Gprotein_alpha_su"/>
</dbReference>
<evidence type="ECO:0000313" key="9">
    <source>
        <dbReference type="Proteomes" id="UP000759537"/>
    </source>
</evidence>
<feature type="compositionally biased region" description="Basic and acidic residues" evidence="7">
    <location>
        <begin position="7"/>
        <end position="24"/>
    </location>
</feature>
<dbReference type="SMART" id="SM00275">
    <property type="entry name" value="G_alpha"/>
    <property type="match status" value="1"/>
</dbReference>
<keyword evidence="9" id="KW-1185">Reference proteome</keyword>
<dbReference type="InterPro" id="IPR027417">
    <property type="entry name" value="P-loop_NTPase"/>
</dbReference>
<dbReference type="PANTHER" id="PTHR10218:SF369">
    <property type="entry name" value="GUANINE NUCLEOTIDE-BINDING PROTEIN ALPHA-2 SUBUNIT"/>
    <property type="match status" value="1"/>
</dbReference>
<proteinExistence type="predicted"/>
<evidence type="ECO:0000256" key="4">
    <source>
        <dbReference type="ARBA" id="ARBA00023134"/>
    </source>
</evidence>
<keyword evidence="5" id="KW-0807">Transducer</keyword>
<evidence type="ECO:0000313" key="8">
    <source>
        <dbReference type="EMBL" id="KAF8487522.1"/>
    </source>
</evidence>
<dbReference type="PROSITE" id="PS51882">
    <property type="entry name" value="G_ALPHA"/>
    <property type="match status" value="1"/>
</dbReference>
<dbReference type="CDD" id="cd00066">
    <property type="entry name" value="G-alpha"/>
    <property type="match status" value="1"/>
</dbReference>
<dbReference type="GO" id="GO:0005737">
    <property type="term" value="C:cytoplasm"/>
    <property type="evidence" value="ECO:0007669"/>
    <property type="project" value="TreeGrafter"/>
</dbReference>
<accession>A0A9P5TFD0</accession>
<reference evidence="8" key="1">
    <citation type="submission" date="2019-10" db="EMBL/GenBank/DDBJ databases">
        <authorList>
            <consortium name="DOE Joint Genome Institute"/>
            <person name="Kuo A."/>
            <person name="Miyauchi S."/>
            <person name="Kiss E."/>
            <person name="Drula E."/>
            <person name="Kohler A."/>
            <person name="Sanchez-Garcia M."/>
            <person name="Andreopoulos B."/>
            <person name="Barry K.W."/>
            <person name="Bonito G."/>
            <person name="Buee M."/>
            <person name="Carver A."/>
            <person name="Chen C."/>
            <person name="Cichocki N."/>
            <person name="Clum A."/>
            <person name="Culley D."/>
            <person name="Crous P.W."/>
            <person name="Fauchery L."/>
            <person name="Girlanda M."/>
            <person name="Hayes R."/>
            <person name="Keri Z."/>
            <person name="LaButti K."/>
            <person name="Lipzen A."/>
            <person name="Lombard V."/>
            <person name="Magnuson J."/>
            <person name="Maillard F."/>
            <person name="Morin E."/>
            <person name="Murat C."/>
            <person name="Nolan M."/>
            <person name="Ohm R."/>
            <person name="Pangilinan J."/>
            <person name="Pereira M."/>
            <person name="Perotto S."/>
            <person name="Peter M."/>
            <person name="Riley R."/>
            <person name="Sitrit Y."/>
            <person name="Stielow B."/>
            <person name="Szollosi G."/>
            <person name="Zifcakova L."/>
            <person name="Stursova M."/>
            <person name="Spatafora J.W."/>
            <person name="Tedersoo L."/>
            <person name="Vaario L.-M."/>
            <person name="Yamada A."/>
            <person name="Yan M."/>
            <person name="Wang P."/>
            <person name="Xu J."/>
            <person name="Bruns T."/>
            <person name="Baldrian P."/>
            <person name="Vilgalys R."/>
            <person name="Henrissat B."/>
            <person name="Grigoriev I.V."/>
            <person name="Hibbett D."/>
            <person name="Nagy L.G."/>
            <person name="Martin F.M."/>
        </authorList>
    </citation>
    <scope>NUCLEOTIDE SEQUENCE</scope>
    <source>
        <strain evidence="8">Prilba</strain>
    </source>
</reference>
<dbReference type="OrthoDB" id="5817230at2759"/>
<dbReference type="FunFam" id="3.40.50.300:FF:000692">
    <property type="entry name" value="Guanine nucleotide-binding protein subunit alpha"/>
    <property type="match status" value="1"/>
</dbReference>
<dbReference type="Proteomes" id="UP000759537">
    <property type="component" value="Unassembled WGS sequence"/>
</dbReference>
<dbReference type="GO" id="GO:0005525">
    <property type="term" value="F:GTP binding"/>
    <property type="evidence" value="ECO:0007669"/>
    <property type="project" value="UniProtKB-KW"/>
</dbReference>